<evidence type="ECO:0000313" key="3">
    <source>
        <dbReference type="Proteomes" id="UP000179076"/>
    </source>
</evidence>
<evidence type="ECO:0000313" key="2">
    <source>
        <dbReference type="EMBL" id="OGI61508.1"/>
    </source>
</evidence>
<proteinExistence type="predicted"/>
<dbReference type="AlphaFoldDB" id="A0A1F6UW17"/>
<evidence type="ECO:0000259" key="1">
    <source>
        <dbReference type="Pfam" id="PF09836"/>
    </source>
</evidence>
<dbReference type="InterPro" id="IPR044922">
    <property type="entry name" value="DUF2063_N_sf"/>
</dbReference>
<gene>
    <name evidence="2" type="ORF">A2W18_13715</name>
</gene>
<protein>
    <recommendedName>
        <fullName evidence="1">Putative DNA-binding domain-containing protein</fullName>
    </recommendedName>
</protein>
<dbReference type="InterPro" id="IPR018640">
    <property type="entry name" value="DUF2063"/>
</dbReference>
<dbReference type="Gene3D" id="1.10.150.690">
    <property type="entry name" value="DUF2063"/>
    <property type="match status" value="1"/>
</dbReference>
<dbReference type="EMBL" id="MFSP01000194">
    <property type="protein sequence ID" value="OGI61508.1"/>
    <property type="molecule type" value="Genomic_DNA"/>
</dbReference>
<name>A0A1F6UW17_9PROT</name>
<organism evidence="2 3">
    <name type="scientific">Candidatus Muproteobacteria bacterium RBG_16_60_9</name>
    <dbReference type="NCBI Taxonomy" id="1817755"/>
    <lineage>
        <taxon>Bacteria</taxon>
        <taxon>Pseudomonadati</taxon>
        <taxon>Pseudomonadota</taxon>
        <taxon>Candidatus Muproteobacteria</taxon>
    </lineage>
</organism>
<dbReference type="Proteomes" id="UP000179076">
    <property type="component" value="Unassembled WGS sequence"/>
</dbReference>
<feature type="domain" description="Putative DNA-binding" evidence="1">
    <location>
        <begin position="6"/>
        <end position="97"/>
    </location>
</feature>
<sequence length="256" mass="28197">MSLRDTQRGFSAGVLSDDVAAIRARIRPGRFGAERHLQIYRNNVYASLTDALAAIYPVVARLVGDDCFRGCGHQYVRQAPPTSGNLHDFGERFADFLASFEPVRTLAYLPDVANLEWQWHRAFHAADAPALALDILAKVAPEQYAALHFRLHPSAQLVASEFPLLRIWQANQLNADTDDVVDLSEGGVQLLIARRDIRVEIEALDGGEYALLRAFARGQSFADAVVAANAAQAQFDLPASLRQRVLDQTIVGFNSN</sequence>
<dbReference type="Pfam" id="PF09836">
    <property type="entry name" value="DUF2063"/>
    <property type="match status" value="1"/>
</dbReference>
<reference evidence="2 3" key="1">
    <citation type="journal article" date="2016" name="Nat. Commun.">
        <title>Thousands of microbial genomes shed light on interconnected biogeochemical processes in an aquifer system.</title>
        <authorList>
            <person name="Anantharaman K."/>
            <person name="Brown C.T."/>
            <person name="Hug L.A."/>
            <person name="Sharon I."/>
            <person name="Castelle C.J."/>
            <person name="Probst A.J."/>
            <person name="Thomas B.C."/>
            <person name="Singh A."/>
            <person name="Wilkins M.J."/>
            <person name="Karaoz U."/>
            <person name="Brodie E.L."/>
            <person name="Williams K.H."/>
            <person name="Hubbard S.S."/>
            <person name="Banfield J.F."/>
        </authorList>
    </citation>
    <scope>NUCLEOTIDE SEQUENCE [LARGE SCALE GENOMIC DNA]</scope>
</reference>
<accession>A0A1F6UW17</accession>
<comment type="caution">
    <text evidence="2">The sequence shown here is derived from an EMBL/GenBank/DDBJ whole genome shotgun (WGS) entry which is preliminary data.</text>
</comment>